<feature type="transmembrane region" description="Helical" evidence="1">
    <location>
        <begin position="136"/>
        <end position="155"/>
    </location>
</feature>
<dbReference type="Pfam" id="PF01569">
    <property type="entry name" value="PAP2"/>
    <property type="match status" value="1"/>
</dbReference>
<dbReference type="EMBL" id="BBLG01000001">
    <property type="protein sequence ID" value="GAK75294.1"/>
    <property type="molecule type" value="Genomic_DNA"/>
</dbReference>
<accession>A0A081D8P8</accession>
<keyword evidence="1" id="KW-0472">Membrane</keyword>
<gene>
    <name evidence="3" type="ORF">JCM19296_872</name>
</gene>
<proteinExistence type="predicted"/>
<keyword evidence="1" id="KW-0812">Transmembrane</keyword>
<dbReference type="InterPro" id="IPR000326">
    <property type="entry name" value="PAP2/HPO"/>
</dbReference>
<keyword evidence="1" id="KW-1133">Transmembrane helix</keyword>
<feature type="transmembrane region" description="Helical" evidence="1">
    <location>
        <begin position="27"/>
        <end position="49"/>
    </location>
</feature>
<dbReference type="PANTHER" id="PTHR14969">
    <property type="entry name" value="SPHINGOSINE-1-PHOSPHATE PHOSPHOHYDROLASE"/>
    <property type="match status" value="1"/>
</dbReference>
<organism evidence="3 4">
    <name type="scientific">Nonlabens ulvanivorans</name>
    <name type="common">Persicivirga ulvanivorans</name>
    <dbReference type="NCBI Taxonomy" id="906888"/>
    <lineage>
        <taxon>Bacteria</taxon>
        <taxon>Pseudomonadati</taxon>
        <taxon>Bacteroidota</taxon>
        <taxon>Flavobacteriia</taxon>
        <taxon>Flavobacteriales</taxon>
        <taxon>Flavobacteriaceae</taxon>
        <taxon>Nonlabens</taxon>
    </lineage>
</organism>
<reference evidence="3 4" key="1">
    <citation type="journal article" date="2014" name="Genome Announc.">
        <title>Draft Genome Sequences of Marine Flavobacterium Nonlabens Strains NR17, NR24, NR27, NR32, NR33, and Ara13.</title>
        <authorList>
            <person name="Nakanishi M."/>
            <person name="Meirelles P."/>
            <person name="Suzuki R."/>
            <person name="Takatani N."/>
            <person name="Mino S."/>
            <person name="Suda W."/>
            <person name="Oshima K."/>
            <person name="Hattori M."/>
            <person name="Ohkuma M."/>
            <person name="Hosokawa M."/>
            <person name="Miyashita K."/>
            <person name="Thompson F.L."/>
            <person name="Niwa A."/>
            <person name="Sawabe T."/>
            <person name="Sawabe T."/>
        </authorList>
    </citation>
    <scope>NUCLEOTIDE SEQUENCE [LARGE SCALE GENOMIC DNA]</scope>
    <source>
        <strain evidence="4">JCM19296</strain>
    </source>
</reference>
<dbReference type="SUPFAM" id="SSF48317">
    <property type="entry name" value="Acid phosphatase/Vanadium-dependent haloperoxidase"/>
    <property type="match status" value="1"/>
</dbReference>
<dbReference type="InterPro" id="IPR036938">
    <property type="entry name" value="PAP2/HPO_sf"/>
</dbReference>
<name>A0A081D8P8_NONUL</name>
<dbReference type="Proteomes" id="UP000028980">
    <property type="component" value="Unassembled WGS sequence"/>
</dbReference>
<evidence type="ECO:0000259" key="2">
    <source>
        <dbReference type="SMART" id="SM00014"/>
    </source>
</evidence>
<protein>
    <submittedName>
        <fullName evidence="3">Putative membrane-associated phospholipidphosphatase</fullName>
    </submittedName>
</protein>
<dbReference type="AlphaFoldDB" id="A0A081D8P8"/>
<comment type="caution">
    <text evidence="3">The sequence shown here is derived from an EMBL/GenBank/DDBJ whole genome shotgun (WGS) entry which is preliminary data.</text>
</comment>
<evidence type="ECO:0000313" key="4">
    <source>
        <dbReference type="Proteomes" id="UP000028980"/>
    </source>
</evidence>
<feature type="transmembrane region" description="Helical" evidence="1">
    <location>
        <begin position="161"/>
        <end position="179"/>
    </location>
</feature>
<feature type="transmembrane region" description="Helical" evidence="1">
    <location>
        <begin position="56"/>
        <end position="75"/>
    </location>
</feature>
<feature type="transmembrane region" description="Helical" evidence="1">
    <location>
        <begin position="106"/>
        <end position="127"/>
    </location>
</feature>
<dbReference type="Gene3D" id="1.20.144.10">
    <property type="entry name" value="Phosphatidic acid phosphatase type 2/haloperoxidase"/>
    <property type="match status" value="2"/>
</dbReference>
<evidence type="ECO:0000313" key="3">
    <source>
        <dbReference type="EMBL" id="GAK75294.1"/>
    </source>
</evidence>
<dbReference type="PANTHER" id="PTHR14969:SF13">
    <property type="entry name" value="AT30094P"/>
    <property type="match status" value="1"/>
</dbReference>
<dbReference type="SMART" id="SM00014">
    <property type="entry name" value="acidPPc"/>
    <property type="match status" value="1"/>
</dbReference>
<dbReference type="GO" id="GO:0042392">
    <property type="term" value="F:sphingosine-1-phosphate phosphatase activity"/>
    <property type="evidence" value="ECO:0007669"/>
    <property type="project" value="TreeGrafter"/>
</dbReference>
<feature type="domain" description="Phosphatidic acid phosphatase type 2/haloperoxidase" evidence="2">
    <location>
        <begin position="60"/>
        <end position="176"/>
    </location>
</feature>
<sequence>MWEWLVELDQQIFRYINGSYFNRFDAFWLFVTSLETWLPLYITFFILLIVKLPKRLNYIASLTVIVATLTAIGLTDLVKNAVARLRPNNEPVLLDSINILQRPENFSFWSGHTAVSMTVSLLMYLILSKYKKSKMWLLFFIWPLLFATSRIFVGVHYPLDVLVGALVGLFLGAVFYKLLMTLFNRLQHTT</sequence>
<evidence type="ECO:0000256" key="1">
    <source>
        <dbReference type="SAM" id="Phobius"/>
    </source>
</evidence>